<protein>
    <recommendedName>
        <fullName evidence="4">DUF4175 domain-containing protein</fullName>
    </recommendedName>
</protein>
<gene>
    <name evidence="2" type="ORF">Y958_15465</name>
</gene>
<keyword evidence="1" id="KW-0812">Transmembrane</keyword>
<feature type="transmembrane region" description="Helical" evidence="1">
    <location>
        <begin position="38"/>
        <end position="56"/>
    </location>
</feature>
<evidence type="ECO:0008006" key="4">
    <source>
        <dbReference type="Google" id="ProtNLM"/>
    </source>
</evidence>
<dbReference type="KEGG" id="nao:Y958_15465"/>
<evidence type="ECO:0000256" key="1">
    <source>
        <dbReference type="SAM" id="Phobius"/>
    </source>
</evidence>
<keyword evidence="1" id="KW-1133">Transmembrane helix</keyword>
<organism evidence="2 3">
    <name type="scientific">Nitrospirillum viridazoti CBAmc</name>
    <dbReference type="NCBI Taxonomy" id="1441467"/>
    <lineage>
        <taxon>Bacteria</taxon>
        <taxon>Pseudomonadati</taxon>
        <taxon>Pseudomonadota</taxon>
        <taxon>Alphaproteobacteria</taxon>
        <taxon>Rhodospirillales</taxon>
        <taxon>Azospirillaceae</taxon>
        <taxon>Nitrospirillum</taxon>
        <taxon>Nitrospirillum viridazoti</taxon>
    </lineage>
</organism>
<name>A0A248JV03_9PROT</name>
<dbReference type="Proteomes" id="UP000197153">
    <property type="component" value="Chromosome 2"/>
</dbReference>
<reference evidence="2 3" key="1">
    <citation type="submission" date="2017-06" db="EMBL/GenBank/DDBJ databases">
        <title>Complete genome sequence of Nitrospirillum amazonense strain CBAmC, an endophytic nitrogen-fixing and plant growth-promoting bacterium, isolated from sugarcane.</title>
        <authorList>
            <person name="Schwab S."/>
            <person name="dos Santos Teixeira K.R."/>
            <person name="Simoes Araujo J.L."/>
            <person name="Soares Vidal M."/>
            <person name="Borges de Freitas H.R."/>
            <person name="Rivello Crivelaro A.L."/>
            <person name="Bueno de Camargo Nunes A."/>
            <person name="dos Santos C.M."/>
            <person name="Palmeira da Silva Rosa D."/>
            <person name="da Silva Padilha D."/>
            <person name="da Silva E."/>
            <person name="Araujo Terra L."/>
            <person name="Soares Mendes V."/>
            <person name="Farinelli L."/>
            <person name="Magalhaes Cruz L."/>
            <person name="Baldani J.I."/>
        </authorList>
    </citation>
    <scope>NUCLEOTIDE SEQUENCE [LARGE SCALE GENOMIC DNA]</scope>
    <source>
        <strain evidence="2 3">CBAmC</strain>
    </source>
</reference>
<proteinExistence type="predicted"/>
<keyword evidence="1" id="KW-0472">Membrane</keyword>
<dbReference type="EMBL" id="CP022111">
    <property type="protein sequence ID" value="ASG22350.1"/>
    <property type="molecule type" value="Genomic_DNA"/>
</dbReference>
<accession>A0A248JV03</accession>
<keyword evidence="3" id="KW-1185">Reference proteome</keyword>
<evidence type="ECO:0000313" key="2">
    <source>
        <dbReference type="EMBL" id="ASG22350.1"/>
    </source>
</evidence>
<dbReference type="AlphaFoldDB" id="A0A248JV03"/>
<evidence type="ECO:0000313" key="3">
    <source>
        <dbReference type="Proteomes" id="UP000197153"/>
    </source>
</evidence>
<sequence>MERIQRTWRWPALLAILTLIGLLSALLGQGGIWWLLSWTSLAAPLGVIIWKGRVLWFTGRAR</sequence>